<proteinExistence type="predicted"/>
<reference evidence="3" key="1">
    <citation type="submission" date="2025-08" db="UniProtKB">
        <authorList>
            <consortium name="RefSeq"/>
        </authorList>
    </citation>
    <scope>IDENTIFICATION</scope>
    <source>
        <tissue evidence="3">Blood</tissue>
    </source>
</reference>
<dbReference type="AlphaFoldDB" id="A0A6P9FKT5"/>
<dbReference type="KEGG" id="zca:118356896"/>
<evidence type="ECO:0000313" key="3">
    <source>
        <dbReference type="RefSeq" id="XP_035582967.1"/>
    </source>
</evidence>
<gene>
    <name evidence="3" type="primary">LOC118356896</name>
</gene>
<dbReference type="GeneID" id="118356896"/>
<organism evidence="2 3">
    <name type="scientific">Zalophus californianus</name>
    <name type="common">California sealion</name>
    <dbReference type="NCBI Taxonomy" id="9704"/>
    <lineage>
        <taxon>Eukaryota</taxon>
        <taxon>Metazoa</taxon>
        <taxon>Chordata</taxon>
        <taxon>Craniata</taxon>
        <taxon>Vertebrata</taxon>
        <taxon>Euteleostomi</taxon>
        <taxon>Mammalia</taxon>
        <taxon>Eutheria</taxon>
        <taxon>Laurasiatheria</taxon>
        <taxon>Carnivora</taxon>
        <taxon>Caniformia</taxon>
        <taxon>Pinnipedia</taxon>
        <taxon>Otariidae</taxon>
        <taxon>Zalophus</taxon>
    </lineage>
</organism>
<dbReference type="Proteomes" id="UP000515165">
    <property type="component" value="Chromosome 4"/>
</dbReference>
<protein>
    <submittedName>
        <fullName evidence="3">Synaptojanin-1-like</fullName>
    </submittedName>
</protein>
<evidence type="ECO:0000313" key="2">
    <source>
        <dbReference type="Proteomes" id="UP000515165"/>
    </source>
</evidence>
<accession>A0A6P9FKT5</accession>
<keyword evidence="2" id="KW-1185">Reference proteome</keyword>
<feature type="region of interest" description="Disordered" evidence="1">
    <location>
        <begin position="35"/>
        <end position="56"/>
    </location>
</feature>
<dbReference type="RefSeq" id="XP_035582967.1">
    <property type="nucleotide sequence ID" value="XM_035727074.1"/>
</dbReference>
<evidence type="ECO:0000256" key="1">
    <source>
        <dbReference type="SAM" id="MobiDB-lite"/>
    </source>
</evidence>
<name>A0A6P9FKT5_ZALCA</name>
<sequence length="189" mass="20591">MLGPRCPTSPLSPPRLQLHRPLLLLPARLSRQRIEQLPLRRPGPASPASGTRLLRPAPPLACGLRTSLGLRQPAPSVVRTPPPACPKNSPGTRGPRLPACCVRDSTCGFRPRPLGWLRALLTGPGVSGHAWSPLRVEIPQPALAVPQEHGKEHSRFSKFQKDQGGSKRECFIFVYKGMFLPNCCMSLIA</sequence>